<accession>A0A159ZPB9</accession>
<organism evidence="2">
    <name type="scientific">Mus musculus domesticus</name>
    <name type="common">western European house mouse</name>
    <dbReference type="NCBI Taxonomy" id="10092"/>
    <lineage>
        <taxon>Eukaryota</taxon>
        <taxon>Metazoa</taxon>
        <taxon>Chordata</taxon>
        <taxon>Craniata</taxon>
        <taxon>Vertebrata</taxon>
        <taxon>Euteleostomi</taxon>
        <taxon>Mammalia</taxon>
        <taxon>Eutheria</taxon>
        <taxon>Euarchontoglires</taxon>
        <taxon>Glires</taxon>
        <taxon>Rodentia</taxon>
        <taxon>Myomorpha</taxon>
        <taxon>Muroidea</taxon>
        <taxon>Muridae</taxon>
        <taxon>Murinae</taxon>
        <taxon>Mus</taxon>
        <taxon>Mus</taxon>
    </lineage>
</organism>
<protein>
    <submittedName>
        <fullName evidence="2">Igf2as long transcript a protein</fullName>
    </submittedName>
    <submittedName>
        <fullName evidence="3">Igf2as long transcript b protein</fullName>
    </submittedName>
    <submittedName>
        <fullName evidence="4">Igf2as long transcript c protein</fullName>
    </submittedName>
</protein>
<gene>
    <name evidence="5" type="primary">Igf2os</name>
</gene>
<feature type="compositionally biased region" description="Basic and acidic residues" evidence="1">
    <location>
        <begin position="1"/>
        <end position="13"/>
    </location>
</feature>
<evidence type="ECO:0000256" key="1">
    <source>
        <dbReference type="SAM" id="MobiDB-lite"/>
    </source>
</evidence>
<reference evidence="2" key="1">
    <citation type="submission" date="2015-11" db="EMBL/GenBank/DDBJ databases">
        <title>Evidence for two protein coding transcripts at the Igf2as locus.</title>
        <authorList>
            <person name="Duart-Garcia C."/>
            <person name="Braunschweig M.H."/>
        </authorList>
    </citation>
    <scope>NUCLEOTIDE SEQUENCE</scope>
</reference>
<dbReference type="MGI" id="MGI:1195257">
    <property type="gene designation" value="Igf2os"/>
</dbReference>
<dbReference type="AGR" id="MGI:1195257"/>
<dbReference type="EMBL" id="KU177043">
    <property type="protein sequence ID" value="AMZ03354.1"/>
    <property type="molecule type" value="mRNA"/>
</dbReference>
<dbReference type="EMBL" id="KU177041">
    <property type="protein sequence ID" value="AMZ03352.1"/>
    <property type="molecule type" value="mRNA"/>
</dbReference>
<evidence type="ECO:0000313" key="4">
    <source>
        <dbReference type="EMBL" id="AMZ03354.1"/>
    </source>
</evidence>
<evidence type="ECO:0000313" key="2">
    <source>
        <dbReference type="EMBL" id="AMZ03352.1"/>
    </source>
</evidence>
<evidence type="ECO:0000313" key="5">
    <source>
        <dbReference type="MGI" id="MGI:1195257"/>
    </source>
</evidence>
<dbReference type="EMBL" id="KU177042">
    <property type="protein sequence ID" value="AMZ03353.1"/>
    <property type="molecule type" value="mRNA"/>
</dbReference>
<feature type="compositionally biased region" description="Basic and acidic residues" evidence="1">
    <location>
        <begin position="25"/>
        <end position="34"/>
    </location>
</feature>
<dbReference type="AlphaFoldDB" id="A0A159ZPB9"/>
<name>A0A159ZPB9_MOUSE</name>
<evidence type="ECO:0000313" key="3">
    <source>
        <dbReference type="EMBL" id="AMZ03353.1"/>
    </source>
</evidence>
<feature type="region of interest" description="Disordered" evidence="1">
    <location>
        <begin position="1"/>
        <end position="57"/>
    </location>
</feature>
<sequence>MGHEGARHGELTTRPKVGSAGAGGSEEKGGRADEVGAAEVDAAEEVSGEAADSHPGDELLDFARVPSMLFLMPVLDACHRGHTQLGCGLGHHIGTPHQEDPSNALCQSASLGRSHYLNHQHEDCTKLINTTHTKNSFLIWNPAFPSGAV</sequence>
<proteinExistence type="evidence at transcript level"/>